<dbReference type="PANTHER" id="PTHR45876">
    <property type="entry name" value="FI04035P"/>
    <property type="match status" value="1"/>
</dbReference>
<keyword evidence="2" id="KW-0472">Membrane</keyword>
<dbReference type="GO" id="GO:0005856">
    <property type="term" value="C:cytoskeleton"/>
    <property type="evidence" value="ECO:0007669"/>
    <property type="project" value="InterPro"/>
</dbReference>
<protein>
    <recommendedName>
        <fullName evidence="8">Rho-GAP domain-containing protein</fullName>
    </recommendedName>
</protein>
<reference evidence="6 7" key="1">
    <citation type="journal article" date="2018" name="Evol. Lett.">
        <title>Horizontal gene cluster transfer increased hallucinogenic mushroom diversity.</title>
        <authorList>
            <person name="Reynolds H.T."/>
            <person name="Vijayakumar V."/>
            <person name="Gluck-Thaler E."/>
            <person name="Korotkin H.B."/>
            <person name="Matheny P.B."/>
            <person name="Slot J.C."/>
        </authorList>
    </citation>
    <scope>NUCLEOTIDE SEQUENCE [LARGE SCALE GENOMIC DNA]</scope>
    <source>
        <strain evidence="6 7">2629</strain>
    </source>
</reference>
<dbReference type="Gene3D" id="1.25.40.530">
    <property type="entry name" value="MyTH4 domain"/>
    <property type="match status" value="1"/>
</dbReference>
<keyword evidence="2" id="KW-1133">Transmembrane helix</keyword>
<dbReference type="InterPro" id="IPR036020">
    <property type="entry name" value="WW_dom_sf"/>
</dbReference>
<feature type="compositionally biased region" description="Polar residues" evidence="1">
    <location>
        <begin position="422"/>
        <end position="431"/>
    </location>
</feature>
<dbReference type="InterPro" id="IPR008936">
    <property type="entry name" value="Rho_GTPase_activation_prot"/>
</dbReference>
<evidence type="ECO:0000256" key="2">
    <source>
        <dbReference type="SAM" id="Phobius"/>
    </source>
</evidence>
<evidence type="ECO:0000313" key="7">
    <source>
        <dbReference type="Proteomes" id="UP000284842"/>
    </source>
</evidence>
<dbReference type="SUPFAM" id="SSF48350">
    <property type="entry name" value="GTPase activation domain, GAP"/>
    <property type="match status" value="1"/>
</dbReference>
<dbReference type="SMART" id="SM00324">
    <property type="entry name" value="RhoGAP"/>
    <property type="match status" value="1"/>
</dbReference>
<dbReference type="CDD" id="cd00201">
    <property type="entry name" value="WW"/>
    <property type="match status" value="1"/>
</dbReference>
<evidence type="ECO:0000259" key="3">
    <source>
        <dbReference type="PROSITE" id="PS50020"/>
    </source>
</evidence>
<proteinExistence type="predicted"/>
<dbReference type="SUPFAM" id="SSF51045">
    <property type="entry name" value="WW domain"/>
    <property type="match status" value="1"/>
</dbReference>
<dbReference type="GO" id="GO:0007165">
    <property type="term" value="P:signal transduction"/>
    <property type="evidence" value="ECO:0007669"/>
    <property type="project" value="InterPro"/>
</dbReference>
<dbReference type="PANTHER" id="PTHR45876:SF8">
    <property type="entry name" value="FI04035P"/>
    <property type="match status" value="1"/>
</dbReference>
<dbReference type="FunFam" id="1.10.555.10:FF:000045">
    <property type="entry name" value="RhoGAP domain containing protein"/>
    <property type="match status" value="1"/>
</dbReference>
<dbReference type="InterPro" id="IPR038185">
    <property type="entry name" value="MyTH4_dom_sf"/>
</dbReference>
<feature type="compositionally biased region" description="Polar residues" evidence="1">
    <location>
        <begin position="550"/>
        <end position="574"/>
    </location>
</feature>
<dbReference type="EMBL" id="NHTK01001383">
    <property type="protein sequence ID" value="PPQ98426.1"/>
    <property type="molecule type" value="Genomic_DNA"/>
</dbReference>
<organism evidence="6 7">
    <name type="scientific">Panaeolus cyanescens</name>
    <dbReference type="NCBI Taxonomy" id="181874"/>
    <lineage>
        <taxon>Eukaryota</taxon>
        <taxon>Fungi</taxon>
        <taxon>Dikarya</taxon>
        <taxon>Basidiomycota</taxon>
        <taxon>Agaricomycotina</taxon>
        <taxon>Agaricomycetes</taxon>
        <taxon>Agaricomycetidae</taxon>
        <taxon>Agaricales</taxon>
        <taxon>Agaricineae</taxon>
        <taxon>Galeropsidaceae</taxon>
        <taxon>Panaeolus</taxon>
    </lineage>
</organism>
<dbReference type="GO" id="GO:0005096">
    <property type="term" value="F:GTPase activator activity"/>
    <property type="evidence" value="ECO:0007669"/>
    <property type="project" value="TreeGrafter"/>
</dbReference>
<dbReference type="InterPro" id="IPR036291">
    <property type="entry name" value="NAD(P)-bd_dom_sf"/>
</dbReference>
<dbReference type="SMART" id="SM00139">
    <property type="entry name" value="MyTH4"/>
    <property type="match status" value="1"/>
</dbReference>
<evidence type="ECO:0000259" key="5">
    <source>
        <dbReference type="PROSITE" id="PS51016"/>
    </source>
</evidence>
<feature type="compositionally biased region" description="Low complexity" evidence="1">
    <location>
        <begin position="240"/>
        <end position="268"/>
    </location>
</feature>
<feature type="domain" description="Rho-GAP" evidence="4">
    <location>
        <begin position="889"/>
        <end position="1078"/>
    </location>
</feature>
<keyword evidence="7" id="KW-1185">Reference proteome</keyword>
<dbReference type="PROSITE" id="PS50020">
    <property type="entry name" value="WW_DOMAIN_2"/>
    <property type="match status" value="1"/>
</dbReference>
<accession>A0A409Y5X6</accession>
<dbReference type="InParanoid" id="A0A409Y5X6"/>
<dbReference type="InterPro" id="IPR006115">
    <property type="entry name" value="6PGDH_NADP-bd"/>
</dbReference>
<evidence type="ECO:0000256" key="1">
    <source>
        <dbReference type="SAM" id="MobiDB-lite"/>
    </source>
</evidence>
<dbReference type="InterPro" id="IPR001202">
    <property type="entry name" value="WW_dom"/>
</dbReference>
<feature type="region of interest" description="Disordered" evidence="1">
    <location>
        <begin position="407"/>
        <end position="517"/>
    </location>
</feature>
<feature type="region of interest" description="Disordered" evidence="1">
    <location>
        <begin position="543"/>
        <end position="604"/>
    </location>
</feature>
<gene>
    <name evidence="6" type="ORF">CVT24_004105</name>
</gene>
<dbReference type="AlphaFoldDB" id="A0A409Y5X6"/>
<feature type="region of interest" description="Disordered" evidence="1">
    <location>
        <begin position="238"/>
        <end position="289"/>
    </location>
</feature>
<dbReference type="Proteomes" id="UP000284842">
    <property type="component" value="Unassembled WGS sequence"/>
</dbReference>
<dbReference type="InterPro" id="IPR000857">
    <property type="entry name" value="MyTH4_dom"/>
</dbReference>
<dbReference type="InterPro" id="IPR000198">
    <property type="entry name" value="RhoGAP_dom"/>
</dbReference>
<comment type="caution">
    <text evidence="6">The sequence shown here is derived from an EMBL/GenBank/DDBJ whole genome shotgun (WGS) entry which is preliminary data.</text>
</comment>
<name>A0A409Y5X6_9AGAR</name>
<evidence type="ECO:0000313" key="6">
    <source>
        <dbReference type="EMBL" id="PPQ98426.1"/>
    </source>
</evidence>
<dbReference type="PROSITE" id="PS50238">
    <property type="entry name" value="RHOGAP"/>
    <property type="match status" value="1"/>
</dbReference>
<keyword evidence="2" id="KW-0812">Transmembrane</keyword>
<dbReference type="Gene3D" id="2.20.70.10">
    <property type="match status" value="1"/>
</dbReference>
<sequence length="1110" mass="121178">MSDNKAEGTVVAVIAAGAMGAAVGRKFVERGFTVLTNLDGRSDATRKRAAEAGMVESSWSNIVEKADLLLSIIPPSDAVSFAERLLAEWKLTQRTGDNPLIFADCNAVNVDTIQNISKLFLDTKIGFVDGCIIGGPPSATYTPTFYGSADDAGALDKFQMLVSQSGIRVKRLDGEGSGVGDASALKMSYAGISKGLIGLFATQILALFALLIPFNFIFPGSFTMPLSVATNIPVQQEPTPMSATSLASPSSPSKKPSSASNRAKSPASVKQESPAKPSPRSPTSEGDDATWGANFWVTLIDPQSQTHFFACPATGQVSWDPPAGTFVLPPSEEGEWWELADESRGGLPYYYQTKTGETVWERPSGFVIPLGILQNTAVGRRLSQTTFDHFSKLIPAHNRESIHELLASQPNGPASHPRITRRSVSGDHSSPSAPPVSKRHNVISVQLTPIPGSPNVTDVSTPPSPSPSSKRSHKPTLTNGANHTPSTPRQTTRSNSDKSVSNGGHNSSPDSSPRLQSKTTVYAAPKMQQAQSLDAAIEILSHPPSENEDLPNQSGMTETSIAPSSTYGYSSDVPSTPRRNNREIPPSPSRPIPEAPQHRPTVGGKGISAPILNHAATLQMSPVKNRITGKPVLVESSLQTSGNSITTLPSGTYPILPHDLASDIQLFSESDYARQYFSTHRTGFIFRRRVPVAQLMTWQKSPLTSSLLVINRNLHKNAIKIFKVIQHIMGDREREKPVNLRLQPDSHVSMVSSFNTSSTSLSTQALGILEEERWLLGEGLTHGELRDEIYCHVMKQLTGNPSKESIFKGWQLLCVLLITFPPSKNFETYLRTFIHQNTTQQEGRVDVMAKHCLRRLVMISKKGPRGKPPSIAEIETASDAAFNPSTFGESLDAIIRLQERNYPHQKIPIILPFLADGILALGGTKSEGIFRVPGDNDSVSALKLRIDRGYYTLDGVDDPHVLASLMKLWLRELCDPLVPEELYNEAIQNSKDPECCIQIVERLPTINRRVVLFIVSFLQLFLEERTQSITKMTPANLALVMAPNLLRCNSDSMAVVFTNAQYEQIFVYNLLLHLRCDEVDNNYKPVHGLGAVATVPVPKTPRNRARRQNQ</sequence>
<feature type="compositionally biased region" description="Polar residues" evidence="1">
    <location>
        <begin position="476"/>
        <end position="517"/>
    </location>
</feature>
<feature type="domain" description="MyTH4" evidence="5">
    <location>
        <begin position="698"/>
        <end position="878"/>
    </location>
</feature>
<dbReference type="SUPFAM" id="SSF51735">
    <property type="entry name" value="NAD(P)-binding Rossmann-fold domains"/>
    <property type="match status" value="1"/>
</dbReference>
<evidence type="ECO:0008006" key="8">
    <source>
        <dbReference type="Google" id="ProtNLM"/>
    </source>
</evidence>
<dbReference type="Gene3D" id="1.10.555.10">
    <property type="entry name" value="Rho GTPase activation protein"/>
    <property type="match status" value="1"/>
</dbReference>
<dbReference type="Gene3D" id="3.40.50.720">
    <property type="entry name" value="NAD(P)-binding Rossmann-like Domain"/>
    <property type="match status" value="1"/>
</dbReference>
<dbReference type="Pfam" id="PF00620">
    <property type="entry name" value="RhoGAP"/>
    <property type="match status" value="1"/>
</dbReference>
<dbReference type="Pfam" id="PF00784">
    <property type="entry name" value="MyTH4"/>
    <property type="match status" value="1"/>
</dbReference>
<feature type="compositionally biased region" description="Pro residues" evidence="1">
    <location>
        <begin position="585"/>
        <end position="594"/>
    </location>
</feature>
<dbReference type="PROSITE" id="PS51016">
    <property type="entry name" value="MYTH4"/>
    <property type="match status" value="1"/>
</dbReference>
<dbReference type="OrthoDB" id="437889at2759"/>
<feature type="transmembrane region" description="Helical" evidence="2">
    <location>
        <begin position="196"/>
        <end position="218"/>
    </location>
</feature>
<dbReference type="STRING" id="181874.A0A409Y5X6"/>
<dbReference type="Pfam" id="PF03446">
    <property type="entry name" value="NAD_binding_2"/>
    <property type="match status" value="1"/>
</dbReference>
<dbReference type="GO" id="GO:0005737">
    <property type="term" value="C:cytoplasm"/>
    <property type="evidence" value="ECO:0007669"/>
    <property type="project" value="TreeGrafter"/>
</dbReference>
<evidence type="ECO:0000259" key="4">
    <source>
        <dbReference type="PROSITE" id="PS50238"/>
    </source>
</evidence>
<feature type="domain" description="WW" evidence="3">
    <location>
        <begin position="337"/>
        <end position="365"/>
    </location>
</feature>
<dbReference type="GO" id="GO:0050661">
    <property type="term" value="F:NADP binding"/>
    <property type="evidence" value="ECO:0007669"/>
    <property type="project" value="InterPro"/>
</dbReference>